<dbReference type="NCBIfam" id="NF003064">
    <property type="entry name" value="PRK03987.1-4"/>
    <property type="match status" value="1"/>
</dbReference>
<dbReference type="NCBIfam" id="NF003062">
    <property type="entry name" value="PRK03987.1-1"/>
    <property type="match status" value="1"/>
</dbReference>
<dbReference type="InterPro" id="IPR044126">
    <property type="entry name" value="S1_IF2_alpha"/>
</dbReference>
<evidence type="ECO:0000313" key="6">
    <source>
        <dbReference type="Proteomes" id="UP000632195"/>
    </source>
</evidence>
<dbReference type="FunFam" id="2.40.50.140:FF:000015">
    <property type="entry name" value="Eukaryotic translation initiation factor 2 subunit alpha"/>
    <property type="match status" value="1"/>
</dbReference>
<evidence type="ECO:0000256" key="3">
    <source>
        <dbReference type="ARBA" id="ARBA00022917"/>
    </source>
</evidence>
<dbReference type="InterPro" id="IPR011488">
    <property type="entry name" value="TIF_2_asu"/>
</dbReference>
<dbReference type="PROSITE" id="PS50126">
    <property type="entry name" value="S1"/>
    <property type="match status" value="1"/>
</dbReference>
<dbReference type="SUPFAM" id="SSF116742">
    <property type="entry name" value="eIF2alpha middle domain-like"/>
    <property type="match status" value="1"/>
</dbReference>
<dbReference type="SUPFAM" id="SSF50249">
    <property type="entry name" value="Nucleic acid-binding proteins"/>
    <property type="match status" value="1"/>
</dbReference>
<dbReference type="RefSeq" id="WP_188680502.1">
    <property type="nucleotide sequence ID" value="NZ_BMNY01000001.1"/>
</dbReference>
<dbReference type="PANTHER" id="PTHR10602:SF0">
    <property type="entry name" value="EUKARYOTIC TRANSLATION INITIATION FACTOR 2 SUBUNIT 1"/>
    <property type="match status" value="1"/>
</dbReference>
<dbReference type="EMBL" id="BMNY01000001">
    <property type="protein sequence ID" value="GGM72139.1"/>
    <property type="molecule type" value="Genomic_DNA"/>
</dbReference>
<dbReference type="GO" id="GO:0003723">
    <property type="term" value="F:RNA binding"/>
    <property type="evidence" value="ECO:0007669"/>
    <property type="project" value="InterPro"/>
</dbReference>
<dbReference type="InterPro" id="IPR012340">
    <property type="entry name" value="NA-bd_OB-fold"/>
</dbReference>
<comment type="similarity">
    <text evidence="1">Belongs to the eIF-2-alpha family.</text>
</comment>
<dbReference type="InterPro" id="IPR003029">
    <property type="entry name" value="S1_domain"/>
</dbReference>
<dbReference type="CDD" id="cd04452">
    <property type="entry name" value="S1_IF2_alpha"/>
    <property type="match status" value="1"/>
</dbReference>
<dbReference type="Proteomes" id="UP000632195">
    <property type="component" value="Unassembled WGS sequence"/>
</dbReference>
<dbReference type="InterPro" id="IPR024055">
    <property type="entry name" value="TIF2_asu_C"/>
</dbReference>
<dbReference type="Gene3D" id="2.40.50.140">
    <property type="entry name" value="Nucleic acid-binding proteins"/>
    <property type="match status" value="1"/>
</dbReference>
<dbReference type="Pfam" id="PF07541">
    <property type="entry name" value="EIF_2_alpha"/>
    <property type="match status" value="1"/>
</dbReference>
<reference evidence="5" key="2">
    <citation type="submission" date="2022-09" db="EMBL/GenBank/DDBJ databases">
        <authorList>
            <person name="Sun Q."/>
            <person name="Ohkuma M."/>
        </authorList>
    </citation>
    <scope>NUCLEOTIDE SEQUENCE</scope>
    <source>
        <strain evidence="5">JCM 13583</strain>
    </source>
</reference>
<name>A0AA37F9V8_9ARCH</name>
<evidence type="ECO:0000259" key="4">
    <source>
        <dbReference type="PROSITE" id="PS50126"/>
    </source>
</evidence>
<organism evidence="5 6">
    <name type="scientific">Thermogymnomonas acidicola</name>
    <dbReference type="NCBI Taxonomy" id="399579"/>
    <lineage>
        <taxon>Archaea</taxon>
        <taxon>Methanobacteriati</taxon>
        <taxon>Thermoplasmatota</taxon>
        <taxon>Thermoplasmata</taxon>
        <taxon>Thermoplasmatales</taxon>
        <taxon>Thermogymnomonas</taxon>
    </lineage>
</organism>
<keyword evidence="6" id="KW-1185">Reference proteome</keyword>
<gene>
    <name evidence="5" type="ORF">GCM10007108_07920</name>
</gene>
<accession>A0AA37F9V8</accession>
<reference evidence="5" key="1">
    <citation type="journal article" date="2014" name="Int. J. Syst. Evol. Microbiol.">
        <title>Complete genome sequence of Corynebacterium casei LMG S-19264T (=DSM 44701T), isolated from a smear-ripened cheese.</title>
        <authorList>
            <consortium name="US DOE Joint Genome Institute (JGI-PGF)"/>
            <person name="Walter F."/>
            <person name="Albersmeier A."/>
            <person name="Kalinowski J."/>
            <person name="Ruckert C."/>
        </authorList>
    </citation>
    <scope>NUCLEOTIDE SEQUENCE</scope>
    <source>
        <strain evidence="5">JCM 13583</strain>
    </source>
</reference>
<dbReference type="InterPro" id="IPR024054">
    <property type="entry name" value="TIF2_asu_middle_sf"/>
</dbReference>
<keyword evidence="2 5" id="KW-0396">Initiation factor</keyword>
<dbReference type="PANTHER" id="PTHR10602">
    <property type="entry name" value="EUKARYOTIC TRANSLATION INITIATION FACTOR 2 SUBUNIT 1"/>
    <property type="match status" value="1"/>
</dbReference>
<feature type="domain" description="S1 motif" evidence="4">
    <location>
        <begin position="9"/>
        <end position="80"/>
    </location>
</feature>
<dbReference type="Gene3D" id="3.30.70.1130">
    <property type="entry name" value="EIF_2_alpha"/>
    <property type="match status" value="1"/>
</dbReference>
<keyword evidence="3" id="KW-0648">Protein biosynthesis</keyword>
<proteinExistence type="inferred from homology"/>
<dbReference type="SMART" id="SM00316">
    <property type="entry name" value="S1"/>
    <property type="match status" value="1"/>
</dbReference>
<dbReference type="Pfam" id="PF00575">
    <property type="entry name" value="S1"/>
    <property type="match status" value="1"/>
</dbReference>
<dbReference type="GO" id="GO:0003743">
    <property type="term" value="F:translation initiation factor activity"/>
    <property type="evidence" value="ECO:0007669"/>
    <property type="project" value="UniProtKB-KW"/>
</dbReference>
<evidence type="ECO:0000256" key="1">
    <source>
        <dbReference type="ARBA" id="ARBA00007223"/>
    </source>
</evidence>
<protein>
    <submittedName>
        <fullName evidence="5">Translation initiation factor IF-2 subunit alpha</fullName>
    </submittedName>
</protein>
<evidence type="ECO:0000313" key="5">
    <source>
        <dbReference type="EMBL" id="GGM72139.1"/>
    </source>
</evidence>
<comment type="caution">
    <text evidence="5">The sequence shown here is derived from an EMBL/GenBank/DDBJ whole genome shotgun (WGS) entry which is preliminary data.</text>
</comment>
<dbReference type="AlphaFoldDB" id="A0AA37F9V8"/>
<dbReference type="Gene3D" id="1.10.150.190">
    <property type="entry name" value="Translation initiation factor 2, subunit 1, domain 2"/>
    <property type="match status" value="1"/>
</dbReference>
<evidence type="ECO:0000256" key="2">
    <source>
        <dbReference type="ARBA" id="ARBA00022540"/>
    </source>
</evidence>
<dbReference type="SUPFAM" id="SSF110993">
    <property type="entry name" value="eIF-2-alpha, C-terminal domain"/>
    <property type="match status" value="1"/>
</dbReference>
<sequence>MRKDLPEVGDLVVVTIKEVKNFGAKVELDEYKGKEGFIHIAEVATGWVRHIKDYLREGQRTVCKVLNVDQTRGYVDLSLKRVNEHQKREKIQEWKNEQKAEKLLEIVAQQLGKSVEQCYTEFADDLVERYGNLHAAFEDAAASEEWLPDVDGDWKEVFLKVAKENITVPYVKIGGYVEAYSLSSRGVEDIKKVLVPVLSQKVNIQYAGAPRYRLTVIEKDYKSAEDVLKNTVQILQENARKYNVSLEFTRFQSK</sequence>
<dbReference type="GO" id="GO:0043022">
    <property type="term" value="F:ribosome binding"/>
    <property type="evidence" value="ECO:0007669"/>
    <property type="project" value="TreeGrafter"/>
</dbReference>